<dbReference type="CDD" id="cd02440">
    <property type="entry name" value="AdoMet_MTases"/>
    <property type="match status" value="1"/>
</dbReference>
<dbReference type="InterPro" id="IPR052356">
    <property type="entry name" value="Thiol_S-MT"/>
</dbReference>
<keyword evidence="2" id="KW-1185">Reference proteome</keyword>
<dbReference type="GeneID" id="12417744"/>
<accession>F0NDY3</accession>
<dbReference type="GO" id="GO:0032259">
    <property type="term" value="P:methylation"/>
    <property type="evidence" value="ECO:0007669"/>
    <property type="project" value="UniProtKB-KW"/>
</dbReference>
<gene>
    <name evidence="1" type="ordered locus">SiRe_0844</name>
</gene>
<dbReference type="EMBL" id="CP002425">
    <property type="protein sequence ID" value="ADX84919.1"/>
    <property type="molecule type" value="Genomic_DNA"/>
</dbReference>
<dbReference type="GO" id="GO:0008168">
    <property type="term" value="F:methyltransferase activity"/>
    <property type="evidence" value="ECO:0007669"/>
    <property type="project" value="UniProtKB-KW"/>
</dbReference>
<dbReference type="KEGG" id="sir:SiRe_0844"/>
<name>F0NDY3_SACI5</name>
<dbReference type="RefSeq" id="WP_014513800.1">
    <property type="nucleotide sequence ID" value="NC_017276.1"/>
</dbReference>
<dbReference type="AlphaFoldDB" id="F0NDY3"/>
<evidence type="ECO:0000313" key="1">
    <source>
        <dbReference type="EMBL" id="ADX84919.1"/>
    </source>
</evidence>
<dbReference type="Proteomes" id="UP000002664">
    <property type="component" value="Chromosome"/>
</dbReference>
<sequence length="239" mass="27089">MKDPIKEFYERHYAKLELTSHMLRRIKLTEEAIEKFAKNKESILEIGCGTGENLSYYVNKFHFKNAYCVEIASSADAEIRKKGITPFILDVNVSKIPLGDASIDVVIFEEVIEHLYNSDLIISEIKRVLKKGGILILSTPNLSSWINRLVLLLGYQPFSHDVSFLGGFGRLKFKDQTNGHIKSFTLKAMLDYLKYFGFNVVEIRGVEADGLSGFLTKIDKVFSRIPSLASHMFIVAENS</sequence>
<dbReference type="eggNOG" id="arCOG01773">
    <property type="taxonomic scope" value="Archaea"/>
</dbReference>
<evidence type="ECO:0000313" key="2">
    <source>
        <dbReference type="Proteomes" id="UP000002664"/>
    </source>
</evidence>
<dbReference type="InterPro" id="IPR029063">
    <property type="entry name" value="SAM-dependent_MTases_sf"/>
</dbReference>
<dbReference type="Pfam" id="PF13489">
    <property type="entry name" value="Methyltransf_23"/>
    <property type="match status" value="1"/>
</dbReference>
<dbReference type="PANTHER" id="PTHR45036:SF1">
    <property type="entry name" value="METHYLTRANSFERASE LIKE 7A"/>
    <property type="match status" value="1"/>
</dbReference>
<keyword evidence="1" id="KW-0808">Transferase</keyword>
<dbReference type="SUPFAM" id="SSF53335">
    <property type="entry name" value="S-adenosyl-L-methionine-dependent methyltransferases"/>
    <property type="match status" value="1"/>
</dbReference>
<dbReference type="PANTHER" id="PTHR45036">
    <property type="entry name" value="METHYLTRANSFERASE LIKE 7B"/>
    <property type="match status" value="1"/>
</dbReference>
<dbReference type="Gene3D" id="3.40.50.150">
    <property type="entry name" value="Vaccinia Virus protein VP39"/>
    <property type="match status" value="1"/>
</dbReference>
<reference evidence="1 2" key="1">
    <citation type="journal article" date="2011" name="J. Bacteriol.">
        <title>Genome analyses of icelandic strains of Sulfolobus islandicus, model organisms for genetic and virus-host interaction studies.</title>
        <authorList>
            <person name="Guo L."/>
            <person name="Brugger K."/>
            <person name="Liu C."/>
            <person name="Shah S.A."/>
            <person name="Zheng H."/>
            <person name="Zhu Y."/>
            <person name="Wang S."/>
            <person name="Lillestol R.K."/>
            <person name="Chen L."/>
            <person name="Frank J."/>
            <person name="Prangishvili D."/>
            <person name="Paulin L."/>
            <person name="She Q."/>
            <person name="Huang L."/>
            <person name="Garrett R.A."/>
        </authorList>
    </citation>
    <scope>NUCLEOTIDE SEQUENCE [LARGE SCALE GENOMIC DNA]</scope>
    <source>
        <strain evidence="1 2">REY15A</strain>
    </source>
</reference>
<dbReference type="STRING" id="930945.SiRe_0844"/>
<organism evidence="1 2">
    <name type="scientific">Saccharolobus islandicus (strain REY15A)</name>
    <name type="common">Sulfolobus islandicus</name>
    <dbReference type="NCBI Taxonomy" id="930945"/>
    <lineage>
        <taxon>Archaea</taxon>
        <taxon>Thermoproteota</taxon>
        <taxon>Thermoprotei</taxon>
        <taxon>Sulfolobales</taxon>
        <taxon>Sulfolobaceae</taxon>
        <taxon>Saccharolobus</taxon>
    </lineage>
</organism>
<dbReference type="HOGENOM" id="CLU_094094_0_0_2"/>
<proteinExistence type="predicted"/>
<keyword evidence="1" id="KW-0489">Methyltransferase</keyword>
<protein>
    <submittedName>
        <fullName evidence="1">Methyltransferase type 11</fullName>
    </submittedName>
</protein>